<evidence type="ECO:0000256" key="15">
    <source>
        <dbReference type="SAM" id="Coils"/>
    </source>
</evidence>
<dbReference type="InterPro" id="IPR047149">
    <property type="entry name" value="KIF11-like"/>
</dbReference>
<name>A0AAD4PRZ0_9EURO</name>
<keyword evidence="7" id="KW-0498">Mitosis</keyword>
<dbReference type="InterPro" id="IPR001752">
    <property type="entry name" value="Kinesin_motor_dom"/>
</dbReference>
<dbReference type="Proteomes" id="UP001201262">
    <property type="component" value="Unassembled WGS sequence"/>
</dbReference>
<evidence type="ECO:0000256" key="3">
    <source>
        <dbReference type="ARBA" id="ARBA00022553"/>
    </source>
</evidence>
<evidence type="ECO:0000256" key="1">
    <source>
        <dbReference type="ARBA" id="ARBA00004245"/>
    </source>
</evidence>
<keyword evidence="2" id="KW-0963">Cytoplasm</keyword>
<feature type="region of interest" description="Disordered" evidence="16">
    <location>
        <begin position="1"/>
        <end position="40"/>
    </location>
</feature>
<organism evidence="18 19">
    <name type="scientific">Talaromyces proteolyticus</name>
    <dbReference type="NCBI Taxonomy" id="1131652"/>
    <lineage>
        <taxon>Eukaryota</taxon>
        <taxon>Fungi</taxon>
        <taxon>Dikarya</taxon>
        <taxon>Ascomycota</taxon>
        <taxon>Pezizomycotina</taxon>
        <taxon>Eurotiomycetes</taxon>
        <taxon>Eurotiomycetidae</taxon>
        <taxon>Eurotiales</taxon>
        <taxon>Trichocomaceae</taxon>
        <taxon>Talaromyces</taxon>
        <taxon>Talaromyces sect. Bacilispori</taxon>
    </lineage>
</organism>
<sequence length="1182" mass="131662">MPVQHSRPAFGLAAKKPSLRQPSRRIISERSNSPADALKPANTNIMRMQRSPSAQSVAGAKRKERDFEPSGIQDTNIHVVVRCRGRNEREINENSAVVVSTEGANGVDLSMGPNALSNKTYHFDKVFSPAADQSTLYEDVVTPILNEMLSGYNCTIFAYGQTGTGKTYTMSGDMTDTLGILSENAGIIPRVLYSLFQKLEEKESTVKCSFIELYNEELRDLLSLDDKSNLKIYDNESKRGHNNSTLVQGMEEHFIHSATAGIKLLRGGSYKRQVAATKCNDLSSRSHTIFTITTSVKRTTESGEEYISSGKLNLVDLAGSENIQRSGADNKRAAEAGLINKSLLTLGRVINALVDKSSHIPYRESKLTRLLQDSLGGQTKTCIIANISPARNNLEETISTLDYAFRAKNIRNKPQVNSTLPKKTLLREYTLEIEQLKSDLIATRHRHGVYLSAEAYEDMKVESESRRIILEEQRAKVESKEASLKHKTEELFALTSNFNNLKKDHEETRAALGETNDVLEQTEIVLRDTKRHLTQEETLRKAHQETEGQLHEIGTDLLSKLDQTVEHVNGLHSKLRRKSDLHSLNRETWEASTGDVVDVTKLVEDRVEVFEAQHSALIKGLTSQITEFVASELRSVESGKSQLVEYKSLLDKVEEDVTEQSGKAHHEMNDVLEEIKVLREDVKEKVGQGLNGLSVAAERISKEVINELTGFHAQLHSSYSTLGRDLKAVFEKTEEQLKTQKAEIEELCSQLVNANRHVIEQNQAASVEMERVLEEEQQAAEADRADLLSQIKLLIEESGQKQISRLKGGVDKIKADVTNSNMTLQQATDAYQSGMDQWSEKDTQLMGDVASSKDEIRQRMQKDWAGFEQRNESIQKATESVHQETVRIVDAQMQGMASQMEALDDFVTKARSQNGLHHEAHLKAFGSLVTNVKNSYNSMEEGFNSLDDRVQSFDSLITQQKDNIYQSVPPFSEDVRQPLEELRKNIQAAPISEYKPTGTTPPRTSYEYIKNLPQTESHDTLIAKLKQGTQLAATCLEGEELTPLASPLKSRLGSPSKTRVYNDNEDEVGESTTTAATSSSSSNTGLREVDINVAAKQLKYNNSTTSHEVTAVPTIDKTEDDFPSSLSQPPLKKHQAYSDSKLPQKALSRRTPAGIPLDGRENIPLSASTHGGRRLRSRQSSG</sequence>
<proteinExistence type="inferred from homology"/>
<dbReference type="GO" id="GO:0005524">
    <property type="term" value="F:ATP binding"/>
    <property type="evidence" value="ECO:0007669"/>
    <property type="project" value="UniProtKB-UniRule"/>
</dbReference>
<feature type="domain" description="Kinesin motor" evidence="17">
    <location>
        <begin position="76"/>
        <end position="410"/>
    </location>
</feature>
<evidence type="ECO:0000256" key="12">
    <source>
        <dbReference type="ARBA" id="ARBA00023306"/>
    </source>
</evidence>
<evidence type="ECO:0000256" key="10">
    <source>
        <dbReference type="ARBA" id="ARBA00023175"/>
    </source>
</evidence>
<dbReference type="SUPFAM" id="SSF52540">
    <property type="entry name" value="P-loop containing nucleoside triphosphate hydrolases"/>
    <property type="match status" value="1"/>
</dbReference>
<dbReference type="GO" id="GO:0008574">
    <property type="term" value="F:plus-end-directed microtubule motor activity"/>
    <property type="evidence" value="ECO:0007669"/>
    <property type="project" value="TreeGrafter"/>
</dbReference>
<evidence type="ECO:0000256" key="2">
    <source>
        <dbReference type="ARBA" id="ARBA00022490"/>
    </source>
</evidence>
<dbReference type="GO" id="GO:0005876">
    <property type="term" value="C:spindle microtubule"/>
    <property type="evidence" value="ECO:0007669"/>
    <property type="project" value="TreeGrafter"/>
</dbReference>
<dbReference type="PANTHER" id="PTHR47970:SF12">
    <property type="entry name" value="KINESIN FAMILY MEMBER 11"/>
    <property type="match status" value="1"/>
</dbReference>
<dbReference type="Pfam" id="PF13931">
    <property type="entry name" value="Microtub_bind"/>
    <property type="match status" value="1"/>
</dbReference>
<dbReference type="InterPro" id="IPR036961">
    <property type="entry name" value="Kinesin_motor_dom_sf"/>
</dbReference>
<keyword evidence="5" id="KW-0493">Microtubule</keyword>
<dbReference type="InterPro" id="IPR047241">
    <property type="entry name" value="KIF11-like_kin_motor_dom"/>
</dbReference>
<dbReference type="InterPro" id="IPR019821">
    <property type="entry name" value="Kinesin_motor_CS"/>
</dbReference>
<keyword evidence="3" id="KW-0597">Phosphoprotein</keyword>
<accession>A0AAD4PRZ0</accession>
<reference evidence="18" key="1">
    <citation type="submission" date="2021-12" db="EMBL/GenBank/DDBJ databases">
        <title>Convergent genome expansion in fungi linked to evolution of root-endophyte symbiosis.</title>
        <authorList>
            <consortium name="DOE Joint Genome Institute"/>
            <person name="Ke Y.-H."/>
            <person name="Bonito G."/>
            <person name="Liao H.-L."/>
            <person name="Looney B."/>
            <person name="Rojas-Flechas A."/>
            <person name="Nash J."/>
            <person name="Hameed K."/>
            <person name="Schadt C."/>
            <person name="Martin F."/>
            <person name="Crous P.W."/>
            <person name="Miettinen O."/>
            <person name="Magnuson J.K."/>
            <person name="Labbe J."/>
            <person name="Jacobson D."/>
            <person name="Doktycz M.J."/>
            <person name="Veneault-Fourrey C."/>
            <person name="Kuo A."/>
            <person name="Mondo S."/>
            <person name="Calhoun S."/>
            <person name="Riley R."/>
            <person name="Ohm R."/>
            <person name="LaButti K."/>
            <person name="Andreopoulos B."/>
            <person name="Pangilinan J."/>
            <person name="Nolan M."/>
            <person name="Tritt A."/>
            <person name="Clum A."/>
            <person name="Lipzen A."/>
            <person name="Daum C."/>
            <person name="Barry K."/>
            <person name="Grigoriev I.V."/>
            <person name="Vilgalys R."/>
        </authorList>
    </citation>
    <scope>NUCLEOTIDE SEQUENCE</scope>
    <source>
        <strain evidence="18">PMI_201</strain>
    </source>
</reference>
<dbReference type="GO" id="GO:0007018">
    <property type="term" value="P:microtubule-based movement"/>
    <property type="evidence" value="ECO:0007669"/>
    <property type="project" value="InterPro"/>
</dbReference>
<evidence type="ECO:0000313" key="18">
    <source>
        <dbReference type="EMBL" id="KAH8690085.1"/>
    </source>
</evidence>
<comment type="similarity">
    <text evidence="13">Belongs to the TRAFAC class myosin-kinesin ATPase superfamily. Kinesin family. KIN-5/BimC subfamily.</text>
</comment>
<keyword evidence="4" id="KW-0132">Cell division</keyword>
<evidence type="ECO:0000256" key="8">
    <source>
        <dbReference type="ARBA" id="ARBA00022840"/>
    </source>
</evidence>
<dbReference type="Pfam" id="PF00225">
    <property type="entry name" value="Kinesin"/>
    <property type="match status" value="1"/>
</dbReference>
<dbReference type="FunFam" id="3.40.850.10:FF:000051">
    <property type="entry name" value="Kinesin-like protein bimC"/>
    <property type="match status" value="1"/>
</dbReference>
<dbReference type="SMART" id="SM00129">
    <property type="entry name" value="KISc"/>
    <property type="match status" value="1"/>
</dbReference>
<keyword evidence="10 14" id="KW-0505">Motor protein</keyword>
<evidence type="ECO:0000256" key="9">
    <source>
        <dbReference type="ARBA" id="ARBA00023054"/>
    </source>
</evidence>
<dbReference type="RefSeq" id="XP_046066368.1">
    <property type="nucleotide sequence ID" value="XM_046212242.1"/>
</dbReference>
<feature type="compositionally biased region" description="Basic residues" evidence="16">
    <location>
        <begin position="1171"/>
        <end position="1182"/>
    </location>
</feature>
<evidence type="ECO:0000256" key="14">
    <source>
        <dbReference type="PROSITE-ProRule" id="PRU00283"/>
    </source>
</evidence>
<evidence type="ECO:0000313" key="19">
    <source>
        <dbReference type="Proteomes" id="UP001201262"/>
    </source>
</evidence>
<keyword evidence="8 14" id="KW-0067">ATP-binding</keyword>
<evidence type="ECO:0000256" key="6">
    <source>
        <dbReference type="ARBA" id="ARBA00022741"/>
    </source>
</evidence>
<comment type="subcellular location">
    <subcellularLocation>
        <location evidence="1">Cytoplasm</location>
        <location evidence="1">Cytoskeleton</location>
    </subcellularLocation>
</comment>
<evidence type="ECO:0000256" key="7">
    <source>
        <dbReference type="ARBA" id="ARBA00022776"/>
    </source>
</evidence>
<dbReference type="PRINTS" id="PR00380">
    <property type="entry name" value="KINESINHEAVY"/>
</dbReference>
<dbReference type="CDD" id="cd01364">
    <property type="entry name" value="KISc_BimC_Eg5"/>
    <property type="match status" value="1"/>
</dbReference>
<evidence type="ECO:0000256" key="13">
    <source>
        <dbReference type="ARBA" id="ARBA00034704"/>
    </source>
</evidence>
<protein>
    <submittedName>
        <fullName evidence="18">Kinesin family protein</fullName>
    </submittedName>
</protein>
<feature type="region of interest" description="Disordered" evidence="16">
    <location>
        <begin position="1046"/>
        <end position="1084"/>
    </location>
</feature>
<dbReference type="AlphaFoldDB" id="A0AAD4PRZ0"/>
<dbReference type="GO" id="GO:0005634">
    <property type="term" value="C:nucleus"/>
    <property type="evidence" value="ECO:0007669"/>
    <property type="project" value="TreeGrafter"/>
</dbReference>
<feature type="region of interest" description="Disordered" evidence="16">
    <location>
        <begin position="1104"/>
        <end position="1182"/>
    </location>
</feature>
<feature type="binding site" evidence="14">
    <location>
        <begin position="160"/>
        <end position="167"/>
    </location>
    <ligand>
        <name>ATP</name>
        <dbReference type="ChEBI" id="CHEBI:30616"/>
    </ligand>
</feature>
<keyword evidence="19" id="KW-1185">Reference proteome</keyword>
<dbReference type="GO" id="GO:0008017">
    <property type="term" value="F:microtubule binding"/>
    <property type="evidence" value="ECO:0007669"/>
    <property type="project" value="InterPro"/>
</dbReference>
<evidence type="ECO:0000256" key="4">
    <source>
        <dbReference type="ARBA" id="ARBA00022618"/>
    </source>
</evidence>
<evidence type="ECO:0000256" key="11">
    <source>
        <dbReference type="ARBA" id="ARBA00023212"/>
    </source>
</evidence>
<dbReference type="InterPro" id="IPR027417">
    <property type="entry name" value="P-loop_NTPase"/>
</dbReference>
<keyword evidence="12" id="KW-0131">Cell cycle</keyword>
<keyword evidence="11" id="KW-0206">Cytoskeleton</keyword>
<evidence type="ECO:0000256" key="16">
    <source>
        <dbReference type="SAM" id="MobiDB-lite"/>
    </source>
</evidence>
<evidence type="ECO:0000259" key="17">
    <source>
        <dbReference type="PROSITE" id="PS50067"/>
    </source>
</evidence>
<keyword evidence="9 15" id="KW-0175">Coiled coil</keyword>
<dbReference type="PROSITE" id="PS00411">
    <property type="entry name" value="KINESIN_MOTOR_1"/>
    <property type="match status" value="1"/>
</dbReference>
<dbReference type="GO" id="GO:0072686">
    <property type="term" value="C:mitotic spindle"/>
    <property type="evidence" value="ECO:0007669"/>
    <property type="project" value="TreeGrafter"/>
</dbReference>
<dbReference type="GO" id="GO:0000073">
    <property type="term" value="P:initial mitotic spindle pole body separation"/>
    <property type="evidence" value="ECO:0007669"/>
    <property type="project" value="TreeGrafter"/>
</dbReference>
<dbReference type="GeneID" id="70242529"/>
<evidence type="ECO:0000256" key="5">
    <source>
        <dbReference type="ARBA" id="ARBA00022701"/>
    </source>
</evidence>
<dbReference type="PANTHER" id="PTHR47970">
    <property type="entry name" value="KINESIN-LIKE PROTEIN KIF11"/>
    <property type="match status" value="1"/>
</dbReference>
<dbReference type="PROSITE" id="PS50067">
    <property type="entry name" value="KINESIN_MOTOR_2"/>
    <property type="match status" value="1"/>
</dbReference>
<feature type="coiled-coil region" evidence="15">
    <location>
        <begin position="730"/>
        <end position="797"/>
    </location>
</feature>
<gene>
    <name evidence="18" type="ORF">BGW36DRAFT_307499</name>
</gene>
<keyword evidence="6 14" id="KW-0547">Nucleotide-binding</keyword>
<comment type="caution">
    <text evidence="18">The sequence shown here is derived from an EMBL/GenBank/DDBJ whole genome shotgun (WGS) entry which is preliminary data.</text>
</comment>
<dbReference type="EMBL" id="JAJTJA010000014">
    <property type="protein sequence ID" value="KAH8690085.1"/>
    <property type="molecule type" value="Genomic_DNA"/>
</dbReference>
<dbReference type="Gene3D" id="3.40.850.10">
    <property type="entry name" value="Kinesin motor domain"/>
    <property type="match status" value="1"/>
</dbReference>
<feature type="compositionally biased region" description="Low complexity" evidence="16">
    <location>
        <begin position="1071"/>
        <end position="1082"/>
    </location>
</feature>
<dbReference type="InterPro" id="IPR025901">
    <property type="entry name" value="Kinesin-assoc_MT-bd_dom"/>
</dbReference>
<dbReference type="GO" id="GO:0051301">
    <property type="term" value="P:cell division"/>
    <property type="evidence" value="ECO:0007669"/>
    <property type="project" value="UniProtKB-KW"/>
</dbReference>